<dbReference type="Pfam" id="PF10040">
    <property type="entry name" value="CRISPR_Cas6"/>
    <property type="match status" value="1"/>
</dbReference>
<sequence length="320" mass="36416">MNPANPLNLPAELPIARYRFSFRLNQDLHLQPYAGSTLRGVFGHALRKAACMTRQKECSGCTLLQTCPYSCIFATPPSNRLNKSQHKNPPQPYIIEAFSDGIRYHSADSTYQFDIVLLGSARQQLPLIAYAFGQAFKRGITKNNTTGTLEDIAVENNGCWQSVYHNNQIEPHPNTLVLPASYPANIEITFQTPLRLQQQNSVLGIRRLTAEILLKQLVRRTSALATLYWQNLETDYPSLMQAAAHIKSRHQLQWLDWSRYSNRQQQHINLGGAIGTWQFQDLPLPFSQLLHLGQWLHIGKETVFGYGRYKIKEVNPCLTL</sequence>
<gene>
    <name evidence="2" type="ORF">BV913_07325</name>
</gene>
<evidence type="ECO:0000259" key="1">
    <source>
        <dbReference type="Pfam" id="PF10040"/>
    </source>
</evidence>
<dbReference type="Proteomes" id="UP000193346">
    <property type="component" value="Unassembled WGS sequence"/>
</dbReference>
<dbReference type="EMBL" id="MTAC01000016">
    <property type="protein sequence ID" value="OSI34388.1"/>
    <property type="molecule type" value="Genomic_DNA"/>
</dbReference>
<evidence type="ECO:0000313" key="3">
    <source>
        <dbReference type="Proteomes" id="UP000193346"/>
    </source>
</evidence>
<accession>A0ABX3WME5</accession>
<feature type="domain" description="CRISPR-associated protein Cas6 C-terminal" evidence="1">
    <location>
        <begin position="188"/>
        <end position="309"/>
    </location>
</feature>
<evidence type="ECO:0000313" key="2">
    <source>
        <dbReference type="EMBL" id="OSI34388.1"/>
    </source>
</evidence>
<name>A0ABX3WME5_9NEIS</name>
<organism evidence="2 3">
    <name type="scientific">Neisseria dumasiana</name>
    <dbReference type="NCBI Taxonomy" id="1931275"/>
    <lineage>
        <taxon>Bacteria</taxon>
        <taxon>Pseudomonadati</taxon>
        <taxon>Pseudomonadota</taxon>
        <taxon>Betaproteobacteria</taxon>
        <taxon>Neisseriales</taxon>
        <taxon>Neisseriaceae</taxon>
        <taxon>Neisseria</taxon>
    </lineage>
</organism>
<protein>
    <recommendedName>
        <fullName evidence="1">CRISPR-associated protein Cas6 C-terminal domain-containing protein</fullName>
    </recommendedName>
</protein>
<comment type="caution">
    <text evidence="2">The sequence shown here is derived from an EMBL/GenBank/DDBJ whole genome shotgun (WGS) entry which is preliminary data.</text>
</comment>
<dbReference type="InterPro" id="IPR019267">
    <property type="entry name" value="CRISPR-assoc_Cas6_C"/>
</dbReference>
<proteinExistence type="predicted"/>
<reference evidence="2 3" key="1">
    <citation type="submission" date="2017-01" db="EMBL/GenBank/DDBJ databases">
        <authorList>
            <person name="Wolfgang W.J."/>
            <person name="Cole J."/>
            <person name="Wroblewski D."/>
            <person name="Mcginnis J."/>
            <person name="Musser K.A."/>
        </authorList>
    </citation>
    <scope>NUCLEOTIDE SEQUENCE [LARGE SCALE GENOMIC DNA]</scope>
    <source>
        <strain evidence="2 3">93087</strain>
    </source>
</reference>
<dbReference type="Gene3D" id="3.30.70.1900">
    <property type="match status" value="1"/>
</dbReference>
<keyword evidence="3" id="KW-1185">Reference proteome</keyword>